<feature type="transmembrane region" description="Helical" evidence="6">
    <location>
        <begin position="141"/>
        <end position="158"/>
    </location>
</feature>
<keyword evidence="5 6" id="KW-0472">Membrane</keyword>
<dbReference type="GO" id="GO:0022857">
    <property type="term" value="F:transmembrane transporter activity"/>
    <property type="evidence" value="ECO:0007669"/>
    <property type="project" value="InterPro"/>
</dbReference>
<dbReference type="OrthoDB" id="440553at2759"/>
<dbReference type="GO" id="GO:0005886">
    <property type="term" value="C:plasma membrane"/>
    <property type="evidence" value="ECO:0007669"/>
    <property type="project" value="TreeGrafter"/>
</dbReference>
<feature type="transmembrane region" description="Helical" evidence="6">
    <location>
        <begin position="164"/>
        <end position="185"/>
    </location>
</feature>
<dbReference type="STRING" id="535722.E4UVH0"/>
<evidence type="ECO:0000256" key="5">
    <source>
        <dbReference type="ARBA" id="ARBA00023136"/>
    </source>
</evidence>
<feature type="transmembrane region" description="Helical" evidence="6">
    <location>
        <begin position="407"/>
        <end position="426"/>
    </location>
</feature>
<proteinExistence type="predicted"/>
<accession>E4UVH0</accession>
<dbReference type="InterPro" id="IPR036259">
    <property type="entry name" value="MFS_trans_sf"/>
</dbReference>
<dbReference type="PANTHER" id="PTHR23502:SF51">
    <property type="entry name" value="QUINIDINE RESISTANCE PROTEIN 1-RELATED"/>
    <property type="match status" value="1"/>
</dbReference>
<sequence>MASEQRGAIILNELAAKGSPQNDAPYPATAVAANLAQPTECSKGETLHSIPMVLNGSQDNESRYSVFTESQKRAIILSGSFCGLLSYMSSSIFYPAVDQISRDLGVSSSKINLTITVFLITQGIAPTMIAEFSEKAGRRPAYILCFVISIIANLGLGLQNNYFALLFLRILQSAGSCGTLSQGLVGDCIVSAERGKYIAYASVSMILGPSLSPILGGVISQKAGWRWIFWFLLIFSVAVFIPIALFLPETCRKVVDNGSIPPPWVCSNISDWRRFRNRASRGIPVDREKQIELHRNYRLKIPNPISTLTVLSDFESALLLVTLSFAMACYYAILTNISKTLYNLYNFSNVQISLAALSIGGGSILSSFTIGIFLDWNYRRHAKRLNLPLSRDYQMDLSNFPIELSRLQVGLPAMLLGALGAIGYGWTLSSDISVAVPIVFLFIVGYGITATTQVLNVLMSDIHPGQFAVAAAARNICQCLVGAATSAIIEPMSTAMGNGWAYTTLAMLFIFSLTGPWATMRHGMEWRKIKSEKGQ</sequence>
<evidence type="ECO:0000256" key="6">
    <source>
        <dbReference type="SAM" id="Phobius"/>
    </source>
</evidence>
<gene>
    <name evidence="8" type="ORF">MGYG_05295</name>
</gene>
<dbReference type="GeneID" id="10027982"/>
<dbReference type="eggNOG" id="KOG0255">
    <property type="taxonomic scope" value="Eukaryota"/>
</dbReference>
<dbReference type="InterPro" id="IPR011701">
    <property type="entry name" value="MFS"/>
</dbReference>
<dbReference type="FunFam" id="1.20.1720.10:FF:000009">
    <property type="entry name" value="MFS multidrug transporter"/>
    <property type="match status" value="1"/>
</dbReference>
<organism evidence="9">
    <name type="scientific">Arthroderma gypseum (strain ATCC MYA-4604 / CBS 118893)</name>
    <name type="common">Microsporum gypseum</name>
    <dbReference type="NCBI Taxonomy" id="535722"/>
    <lineage>
        <taxon>Eukaryota</taxon>
        <taxon>Fungi</taxon>
        <taxon>Dikarya</taxon>
        <taxon>Ascomycota</taxon>
        <taxon>Pezizomycotina</taxon>
        <taxon>Eurotiomycetes</taxon>
        <taxon>Eurotiomycetidae</taxon>
        <taxon>Onygenales</taxon>
        <taxon>Arthrodermataceae</taxon>
        <taxon>Nannizzia</taxon>
    </lineage>
</organism>
<feature type="transmembrane region" description="Helical" evidence="6">
    <location>
        <begin position="500"/>
        <end position="520"/>
    </location>
</feature>
<dbReference type="RefSeq" id="XP_003172708.1">
    <property type="nucleotide sequence ID" value="XM_003172660.1"/>
</dbReference>
<dbReference type="PANTHER" id="PTHR23502">
    <property type="entry name" value="MAJOR FACILITATOR SUPERFAMILY"/>
    <property type="match status" value="1"/>
</dbReference>
<dbReference type="Pfam" id="PF07690">
    <property type="entry name" value="MFS_1"/>
    <property type="match status" value="1"/>
</dbReference>
<evidence type="ECO:0000313" key="9">
    <source>
        <dbReference type="Proteomes" id="UP000002669"/>
    </source>
</evidence>
<reference evidence="9" key="1">
    <citation type="journal article" date="2012" name="MBio">
        <title>Comparative genome analysis of Trichophyton rubrum and related dermatophytes reveals candidate genes involved in infection.</title>
        <authorList>
            <person name="Martinez D.A."/>
            <person name="Oliver B.G."/>
            <person name="Graeser Y."/>
            <person name="Goldberg J.M."/>
            <person name="Li W."/>
            <person name="Martinez-Rossi N.M."/>
            <person name="Monod M."/>
            <person name="Shelest E."/>
            <person name="Barton R.C."/>
            <person name="Birch E."/>
            <person name="Brakhage A.A."/>
            <person name="Chen Z."/>
            <person name="Gurr S.J."/>
            <person name="Heiman D."/>
            <person name="Heitman J."/>
            <person name="Kosti I."/>
            <person name="Rossi A."/>
            <person name="Saif S."/>
            <person name="Samalova M."/>
            <person name="Saunders C.W."/>
            <person name="Shea T."/>
            <person name="Summerbell R.C."/>
            <person name="Xu J."/>
            <person name="Young S."/>
            <person name="Zeng Q."/>
            <person name="Birren B.W."/>
            <person name="Cuomo C.A."/>
            <person name="White T.C."/>
        </authorList>
    </citation>
    <scope>NUCLEOTIDE SEQUENCE [LARGE SCALE GENOMIC DNA]</scope>
    <source>
        <strain evidence="9">ATCC MYA-4604 / CBS 118893</strain>
    </source>
</reference>
<dbReference type="PROSITE" id="PS50850">
    <property type="entry name" value="MFS"/>
    <property type="match status" value="1"/>
</dbReference>
<feature type="transmembrane region" description="Helical" evidence="6">
    <location>
        <begin position="197"/>
        <end position="215"/>
    </location>
</feature>
<comment type="subcellular location">
    <subcellularLocation>
        <location evidence="1">Membrane</location>
        <topology evidence="1">Multi-pass membrane protein</topology>
    </subcellularLocation>
</comment>
<dbReference type="EMBL" id="DS989825">
    <property type="protein sequence ID" value="EFR02297.1"/>
    <property type="molecule type" value="Genomic_DNA"/>
</dbReference>
<name>E4UVH0_ARTGP</name>
<dbReference type="AlphaFoldDB" id="E4UVH0"/>
<keyword evidence="2" id="KW-0813">Transport</keyword>
<feature type="transmembrane region" description="Helical" evidence="6">
    <location>
        <begin position="467"/>
        <end position="488"/>
    </location>
</feature>
<feature type="transmembrane region" description="Helical" evidence="6">
    <location>
        <begin position="317"/>
        <end position="334"/>
    </location>
</feature>
<evidence type="ECO:0000259" key="7">
    <source>
        <dbReference type="PROSITE" id="PS50850"/>
    </source>
</evidence>
<evidence type="ECO:0000256" key="3">
    <source>
        <dbReference type="ARBA" id="ARBA00022692"/>
    </source>
</evidence>
<keyword evidence="3 6" id="KW-0812">Transmembrane</keyword>
<dbReference type="Proteomes" id="UP000002669">
    <property type="component" value="Unassembled WGS sequence"/>
</dbReference>
<feature type="transmembrane region" description="Helical" evidence="6">
    <location>
        <begin position="74"/>
        <end position="97"/>
    </location>
</feature>
<keyword evidence="9" id="KW-1185">Reference proteome</keyword>
<dbReference type="InParanoid" id="E4UVH0"/>
<feature type="transmembrane region" description="Helical" evidence="6">
    <location>
        <begin position="354"/>
        <end position="374"/>
    </location>
</feature>
<evidence type="ECO:0000313" key="8">
    <source>
        <dbReference type="EMBL" id="EFR02297.1"/>
    </source>
</evidence>
<dbReference type="InterPro" id="IPR020846">
    <property type="entry name" value="MFS_dom"/>
</dbReference>
<dbReference type="FunCoup" id="E4UVH0">
    <property type="interactions" value="44"/>
</dbReference>
<dbReference type="Gene3D" id="1.20.1250.20">
    <property type="entry name" value="MFS general substrate transporter like domains"/>
    <property type="match status" value="1"/>
</dbReference>
<keyword evidence="4 6" id="KW-1133">Transmembrane helix</keyword>
<evidence type="ECO:0000256" key="1">
    <source>
        <dbReference type="ARBA" id="ARBA00004141"/>
    </source>
</evidence>
<feature type="transmembrane region" description="Helical" evidence="6">
    <location>
        <begin position="432"/>
        <end position="455"/>
    </location>
</feature>
<dbReference type="HOGENOM" id="CLU_008455_8_4_1"/>
<feature type="transmembrane region" description="Helical" evidence="6">
    <location>
        <begin position="109"/>
        <end position="129"/>
    </location>
</feature>
<protein>
    <recommendedName>
        <fullName evidence="7">Major facilitator superfamily (MFS) profile domain-containing protein</fullName>
    </recommendedName>
</protein>
<feature type="domain" description="Major facilitator superfamily (MFS) profile" evidence="7">
    <location>
        <begin position="75"/>
        <end position="524"/>
    </location>
</feature>
<evidence type="ECO:0000256" key="4">
    <source>
        <dbReference type="ARBA" id="ARBA00022989"/>
    </source>
</evidence>
<dbReference type="OMA" id="GWIMANQ"/>
<dbReference type="SUPFAM" id="SSF103473">
    <property type="entry name" value="MFS general substrate transporter"/>
    <property type="match status" value="1"/>
</dbReference>
<feature type="transmembrane region" description="Helical" evidence="6">
    <location>
        <begin position="227"/>
        <end position="247"/>
    </location>
</feature>
<evidence type="ECO:0000256" key="2">
    <source>
        <dbReference type="ARBA" id="ARBA00022448"/>
    </source>
</evidence>
<dbReference type="VEuPathDB" id="FungiDB:MGYG_05295"/>